<sequence length="157" mass="17569">MKRDSEDTDGDSEATDRDSEDIDRDSEDMDGDSEDMDGDSEDIDGDLEDMDGCRCKAGFVQDQRQVYARRDGAALILRGLVISPDVPDPNVSTNKELICVLLGFREPYKMRALPDGWELVGDCYVPLFMNGEALACFDWATAYAELPVAPLRDFHIY</sequence>
<gene>
    <name evidence="1" type="ORF">LTR37_010698</name>
</gene>
<reference evidence="1" key="1">
    <citation type="submission" date="2023-07" db="EMBL/GenBank/DDBJ databases">
        <title>Black Yeasts Isolated from many extreme environments.</title>
        <authorList>
            <person name="Coleine C."/>
            <person name="Stajich J.E."/>
            <person name="Selbmann L."/>
        </authorList>
    </citation>
    <scope>NUCLEOTIDE SEQUENCE</scope>
    <source>
        <strain evidence="1">CCFEE 5714</strain>
    </source>
</reference>
<keyword evidence="2" id="KW-1185">Reference proteome</keyword>
<dbReference type="Proteomes" id="UP001281147">
    <property type="component" value="Unassembled WGS sequence"/>
</dbReference>
<organism evidence="1 2">
    <name type="scientific">Vermiconidia calcicola</name>
    <dbReference type="NCBI Taxonomy" id="1690605"/>
    <lineage>
        <taxon>Eukaryota</taxon>
        <taxon>Fungi</taxon>
        <taxon>Dikarya</taxon>
        <taxon>Ascomycota</taxon>
        <taxon>Pezizomycotina</taxon>
        <taxon>Dothideomycetes</taxon>
        <taxon>Dothideomycetidae</taxon>
        <taxon>Mycosphaerellales</taxon>
        <taxon>Extremaceae</taxon>
        <taxon>Vermiconidia</taxon>
    </lineage>
</organism>
<comment type="caution">
    <text evidence="1">The sequence shown here is derived from an EMBL/GenBank/DDBJ whole genome shotgun (WGS) entry which is preliminary data.</text>
</comment>
<proteinExistence type="predicted"/>
<accession>A0ACC3N4I3</accession>
<evidence type="ECO:0000313" key="2">
    <source>
        <dbReference type="Proteomes" id="UP001281147"/>
    </source>
</evidence>
<protein>
    <submittedName>
        <fullName evidence="1">Uncharacterized protein</fullName>
    </submittedName>
</protein>
<name>A0ACC3N4I3_9PEZI</name>
<evidence type="ECO:0000313" key="1">
    <source>
        <dbReference type="EMBL" id="KAK3709671.1"/>
    </source>
</evidence>
<dbReference type="EMBL" id="JAUTXU010000090">
    <property type="protein sequence ID" value="KAK3709671.1"/>
    <property type="molecule type" value="Genomic_DNA"/>
</dbReference>